<protein>
    <recommendedName>
        <fullName evidence="5">DUF262 domain-containing protein</fullName>
    </recommendedName>
</protein>
<dbReference type="PATRIC" id="fig|1562970.3.peg.1697"/>
<dbReference type="Proteomes" id="UP000032417">
    <property type="component" value="Chromosome 1"/>
</dbReference>
<sequence>MKTESHSINDVLAKNATSFFIPPFQRAYAWGKPEIERYFSDVSRIIESHLDSKQHDKLEHFFGTVVIKEEKAGFANKSVVVDGQQRLTTTLIFLIALRDTETDPVKQDFINQNYLTNNSSSFQDKIKLKQVTKDWDAYKALVNKTQPKPGVISNAYELLKKFINEKKRLNPEVDFEHYIIAIQRMNVAVIFLDERPFKGEDPQIIFETLNSLGKPLTLSDLVRNFVLLNMESKNQSDIYEKIWHPKIEEVLFDNTSKFFRDYLQYKTVSSLKVVSDNNTKELYQQFKDFVDTEFENHSAFINDIVRYVKCYKWIITEINNDTISNDNYKDKEIKELIRNIFHDIKAEAFKPFVLGLLEYHQYTIDGVRLSDELLISTLKAIRTYLIRRRILGLTQGENKNIVLLSKKIEGIAKGNTSMLELLTNMFYRLRLPNNTEMSAALVSMNFYESLKHYSKLILGKIEEHNSKVSVDFRNPKITIEHIMPQKLDDSWKVELGEHFEEIHKNYLHNIGNIILTEFNSEIGNKSFEEKKRKLNTSSLNYRLDVIKRNVWNEQSIKEHQTNMINWFLDTFPLPDQYKDKANWNTQTVESTLFSPLDSDAGDIAEGNKPIELHIFDDIIKVNSWQDVFIKFLKFLKEKPEYDFEYILDNQLDMFRRDETILKWSSLKELIDSNVDLTSRYKTFDGKVWDKVKELSDDLLFIHINISASNCMSRIASVMEKLFLPDNSIQIKLK</sequence>
<feature type="domain" description="GmrSD restriction endonucleases N-terminal" evidence="1">
    <location>
        <begin position="9"/>
        <end position="226"/>
    </location>
</feature>
<dbReference type="KEGG" id="pbt:ING2E5B_1709"/>
<evidence type="ECO:0008006" key="5">
    <source>
        <dbReference type="Google" id="ProtNLM"/>
    </source>
</evidence>
<dbReference type="HOGENOM" id="CLU_011736_2_0_10"/>
<reference evidence="3 4" key="1">
    <citation type="submission" date="2014-08" db="EMBL/GenBank/DDBJ databases">
        <authorList>
            <person name="Wibberg D."/>
        </authorList>
    </citation>
    <scope>NUCLEOTIDE SEQUENCE [LARGE SCALE GENOMIC DNA]</scope>
    <source>
        <strain evidence="4">ING2-E5B</strain>
    </source>
</reference>
<evidence type="ECO:0000313" key="3">
    <source>
        <dbReference type="EMBL" id="CEA16455.1"/>
    </source>
</evidence>
<dbReference type="InterPro" id="IPR011089">
    <property type="entry name" value="GmrSD_C"/>
</dbReference>
<evidence type="ECO:0000259" key="1">
    <source>
        <dbReference type="Pfam" id="PF03235"/>
    </source>
</evidence>
<gene>
    <name evidence="3" type="ORF">ING2E5B_1709</name>
</gene>
<dbReference type="InterPro" id="IPR004919">
    <property type="entry name" value="GmrSD_N"/>
</dbReference>
<dbReference type="STRING" id="1562970.ING2E5B_1709"/>
<keyword evidence="4" id="KW-1185">Reference proteome</keyword>
<dbReference type="Pfam" id="PF03235">
    <property type="entry name" value="GmrSD_N"/>
    <property type="match status" value="1"/>
</dbReference>
<evidence type="ECO:0000259" key="2">
    <source>
        <dbReference type="Pfam" id="PF07510"/>
    </source>
</evidence>
<evidence type="ECO:0000313" key="4">
    <source>
        <dbReference type="Proteomes" id="UP000032417"/>
    </source>
</evidence>
<name>A0A098C0P8_9BACT</name>
<feature type="domain" description="GmrSD restriction endonucleases C-terminal" evidence="2">
    <location>
        <begin position="432"/>
        <end position="566"/>
    </location>
</feature>
<dbReference type="PANTHER" id="PTHR35149">
    <property type="entry name" value="SLL5132 PROTEIN"/>
    <property type="match status" value="1"/>
</dbReference>
<dbReference type="OrthoDB" id="9798761at2"/>
<dbReference type="Pfam" id="PF07510">
    <property type="entry name" value="GmrSD_C"/>
    <property type="match status" value="1"/>
</dbReference>
<dbReference type="EMBL" id="LN515532">
    <property type="protein sequence ID" value="CEA16455.1"/>
    <property type="molecule type" value="Genomic_DNA"/>
</dbReference>
<dbReference type="PANTHER" id="PTHR35149:SF1">
    <property type="entry name" value="DUF5655 DOMAIN-CONTAINING PROTEIN"/>
    <property type="match status" value="1"/>
</dbReference>
<dbReference type="AlphaFoldDB" id="A0A098C0P8"/>
<proteinExistence type="predicted"/>
<organism evidence="3 4">
    <name type="scientific">Fermentimonas caenicola</name>
    <dbReference type="NCBI Taxonomy" id="1562970"/>
    <lineage>
        <taxon>Bacteria</taxon>
        <taxon>Pseudomonadati</taxon>
        <taxon>Bacteroidota</taxon>
        <taxon>Bacteroidia</taxon>
        <taxon>Bacteroidales</taxon>
        <taxon>Dysgonomonadaceae</taxon>
        <taxon>Fermentimonas</taxon>
    </lineage>
</organism>
<accession>A0A098C0P8</accession>